<dbReference type="Proteomes" id="UP000327044">
    <property type="component" value="Unassembled WGS sequence"/>
</dbReference>
<organism evidence="2">
    <name type="scientific">Photinus pyralis</name>
    <name type="common">Common eastern firefly</name>
    <name type="synonym">Lampyris pyralis</name>
    <dbReference type="NCBI Taxonomy" id="7054"/>
    <lineage>
        <taxon>Eukaryota</taxon>
        <taxon>Metazoa</taxon>
        <taxon>Ecdysozoa</taxon>
        <taxon>Arthropoda</taxon>
        <taxon>Hexapoda</taxon>
        <taxon>Insecta</taxon>
        <taxon>Pterygota</taxon>
        <taxon>Neoptera</taxon>
        <taxon>Endopterygota</taxon>
        <taxon>Coleoptera</taxon>
        <taxon>Polyphaga</taxon>
        <taxon>Elateriformia</taxon>
        <taxon>Elateroidea</taxon>
        <taxon>Lampyridae</taxon>
        <taxon>Lampyrinae</taxon>
        <taxon>Photinus</taxon>
    </lineage>
</organism>
<name>A0A1Y1N7I2_PHOPY</name>
<reference evidence="2" key="1">
    <citation type="journal article" date="2016" name="Sci. Rep.">
        <title>Molecular characterization of firefly nuptial gifts: a multi-omics approach sheds light on postcopulatory sexual selection.</title>
        <authorList>
            <person name="Al-Wathiqui N."/>
            <person name="Fallon T.R."/>
            <person name="South A."/>
            <person name="Weng J.K."/>
            <person name="Lewis S.M."/>
        </authorList>
    </citation>
    <scope>NUCLEOTIDE SEQUENCE</scope>
</reference>
<evidence type="ECO:0000313" key="2">
    <source>
        <dbReference type="EMBL" id="JAV93831.1"/>
    </source>
</evidence>
<feature type="compositionally biased region" description="Polar residues" evidence="1">
    <location>
        <begin position="96"/>
        <end position="115"/>
    </location>
</feature>
<evidence type="ECO:0000256" key="1">
    <source>
        <dbReference type="SAM" id="MobiDB-lite"/>
    </source>
</evidence>
<feature type="region of interest" description="Disordered" evidence="1">
    <location>
        <begin position="357"/>
        <end position="394"/>
    </location>
</feature>
<dbReference type="InParanoid" id="A0A1Y1N7I2"/>
<reference evidence="3" key="3">
    <citation type="submission" date="2019-08" db="EMBL/GenBank/DDBJ databases">
        <authorList>
            <consortium name="Photinus pyralis genome working group"/>
            <person name="Fallon T.R."/>
            <person name="Sander Lower S.E."/>
            <person name="Weng J.-K."/>
        </authorList>
    </citation>
    <scope>NUCLEOTIDE SEQUENCE</scope>
    <source>
        <strain evidence="3">1611_PpyrPB1</strain>
        <tissue evidence="3">Whole body</tissue>
    </source>
</reference>
<feature type="region of interest" description="Disordered" evidence="1">
    <location>
        <begin position="258"/>
        <end position="289"/>
    </location>
</feature>
<dbReference type="AlphaFoldDB" id="A0A1Y1N7I2"/>
<dbReference type="EMBL" id="VVIM01000001">
    <property type="protein sequence ID" value="KAB0805010.1"/>
    <property type="molecule type" value="Genomic_DNA"/>
</dbReference>
<dbReference type="OrthoDB" id="6774504at2759"/>
<proteinExistence type="predicted"/>
<sequence length="480" mass="54818">MFEESNISEDEDEDLPITQVTKCLKEAGLFDPSMSTSEMSELYRVLNHSKTTATAEDEQRRTIADANSNYDFVDEMRLNSVPVKKSEQSELRESQMDVSETSTSQTLTRNSSITDENVDPKQRCNDFDSVDVFNSAPTKHPPLTLISYKPKYNPPLYCDPKFIKLNLEERKRLLSEYHRKLIQIYDTFQRKSKVYAPLGKPVQPDIKFNGTLLKGNDKVISYDFEDEDLFVEDNLSDIYITKTGRQTKRKLYTESLNDSWRNKSSSHHNQDYSPTSSVSKRRNISTLNNDQIMKRSKIFSPKSERLFDKLKEKEEQEKELTKETKKFVDSLANNSDEDYVDDSTDVAELVHAEEAFTTRRIVPPNPTKNSGKRRGRGGKSKAIKNSNKKAASGYDVEIEDKSQSSTSNIMGACPICGLEFVQDVLATHADKCIDSFEQKDTSTTILFNGSDRITCENCDEVLPFNTEYEVHVRECLAKST</sequence>
<accession>A0A1Y1N7I2</accession>
<feature type="compositionally biased region" description="Basic residues" evidence="1">
    <location>
        <begin position="370"/>
        <end position="382"/>
    </location>
</feature>
<evidence type="ECO:0000313" key="4">
    <source>
        <dbReference type="Proteomes" id="UP000327044"/>
    </source>
</evidence>
<reference evidence="3 4" key="2">
    <citation type="journal article" date="2018" name="Elife">
        <title>Firefly genomes illuminate parallel origins of bioluminescence in beetles.</title>
        <authorList>
            <person name="Fallon T.R."/>
            <person name="Lower S.E."/>
            <person name="Chang C.H."/>
            <person name="Bessho-Uehara M."/>
            <person name="Martin G.J."/>
            <person name="Bewick A.J."/>
            <person name="Behringer M."/>
            <person name="Debat H.J."/>
            <person name="Wong I."/>
            <person name="Day J.C."/>
            <person name="Suvorov A."/>
            <person name="Silva C.J."/>
            <person name="Stanger-Hall K.F."/>
            <person name="Hall D.W."/>
            <person name="Schmitz R.J."/>
            <person name="Nelson D.R."/>
            <person name="Lewis S.M."/>
            <person name="Shigenobu S."/>
            <person name="Bybee S.M."/>
            <person name="Larracuente A.M."/>
            <person name="Oba Y."/>
            <person name="Weng J.K."/>
        </authorList>
    </citation>
    <scope>NUCLEOTIDE SEQUENCE [LARGE SCALE GENOMIC DNA]</scope>
    <source>
        <strain evidence="3">1611_PpyrPB1</strain>
        <tissue evidence="3">Whole body</tissue>
    </source>
</reference>
<dbReference type="EMBL" id="GEZM01010793">
    <property type="protein sequence ID" value="JAV93831.1"/>
    <property type="molecule type" value="Transcribed_RNA"/>
</dbReference>
<gene>
    <name evidence="3" type="ORF">PPYR_01980</name>
</gene>
<evidence type="ECO:0000313" key="3">
    <source>
        <dbReference type="EMBL" id="KAB0805010.1"/>
    </source>
</evidence>
<feature type="region of interest" description="Disordered" evidence="1">
    <location>
        <begin position="83"/>
        <end position="121"/>
    </location>
</feature>
<evidence type="ECO:0008006" key="5">
    <source>
        <dbReference type="Google" id="ProtNLM"/>
    </source>
</evidence>
<feature type="compositionally biased region" description="Polar residues" evidence="1">
    <location>
        <begin position="271"/>
        <end position="289"/>
    </location>
</feature>
<keyword evidence="4" id="KW-1185">Reference proteome</keyword>
<feature type="compositionally biased region" description="Basic and acidic residues" evidence="1">
    <location>
        <begin position="84"/>
        <end position="95"/>
    </location>
</feature>
<feature type="compositionally biased region" description="Low complexity" evidence="1">
    <location>
        <begin position="383"/>
        <end position="393"/>
    </location>
</feature>
<protein>
    <recommendedName>
        <fullName evidence="5">UBZ4-type domain-containing protein</fullName>
    </recommendedName>
</protein>